<dbReference type="OrthoDB" id="10257948at2759"/>
<evidence type="ECO:0000313" key="2">
    <source>
        <dbReference type="Proteomes" id="UP000639772"/>
    </source>
</evidence>
<reference evidence="1 2" key="1">
    <citation type="journal article" date="2020" name="Nat. Food">
        <title>A phased Vanilla planifolia genome enables genetic improvement of flavour and production.</title>
        <authorList>
            <person name="Hasing T."/>
            <person name="Tang H."/>
            <person name="Brym M."/>
            <person name="Khazi F."/>
            <person name="Huang T."/>
            <person name="Chambers A.H."/>
        </authorList>
    </citation>
    <scope>NUCLEOTIDE SEQUENCE [LARGE SCALE GENOMIC DNA]</scope>
    <source>
        <tissue evidence="1">Leaf</tissue>
    </source>
</reference>
<accession>A0A835SGU1</accession>
<dbReference type="PANTHER" id="PTHR21148">
    <property type="entry name" value="THIOREDOXIN DOMAIN-CONTAINING PROTEIN 9"/>
    <property type="match status" value="1"/>
</dbReference>
<dbReference type="Proteomes" id="UP000639772">
    <property type="component" value="Chromosome 1"/>
</dbReference>
<dbReference type="AlphaFoldDB" id="A0A835SGU1"/>
<dbReference type="Gene3D" id="3.40.30.10">
    <property type="entry name" value="Glutaredoxin"/>
    <property type="match status" value="1"/>
</dbReference>
<proteinExistence type="predicted"/>
<dbReference type="InterPro" id="IPR036249">
    <property type="entry name" value="Thioredoxin-like_sf"/>
</dbReference>
<gene>
    <name evidence="1" type="ORF">HPP92_003639</name>
</gene>
<comment type="caution">
    <text evidence="1">The sequence shown here is derived from an EMBL/GenBank/DDBJ whole genome shotgun (WGS) entry which is preliminary data.</text>
</comment>
<dbReference type="SUPFAM" id="SSF52833">
    <property type="entry name" value="Thioredoxin-like"/>
    <property type="match status" value="1"/>
</dbReference>
<name>A0A835SGU1_VANPL</name>
<dbReference type="EMBL" id="JADCNM010000001">
    <property type="protein sequence ID" value="KAG0503567.1"/>
    <property type="molecule type" value="Genomic_DNA"/>
</dbReference>
<sequence length="222" mass="25211">MPRLLGAMQLLPTSGPAHKPDLAIIRMACPKSRKITSSVSLTFLPSPLEKFAFIESLLLGLKFGFKRAAATFYNATLSAQKRLADNRRREVVHRRRIDQEWIQIHFVDAFLRLAFSSVMRQQLRLQKKHHSFVKKLAIKTLPCVILLRNRIVSDRLIGFEDLSGKDDFTTRALEHLLKRKAFQVPLEKGKGEDMDEGCGIDSAEVAVLGLQLVLILILNRNK</sequence>
<evidence type="ECO:0000313" key="1">
    <source>
        <dbReference type="EMBL" id="KAG0503567.1"/>
    </source>
</evidence>
<organism evidence="1 2">
    <name type="scientific">Vanilla planifolia</name>
    <name type="common">Vanilla</name>
    <dbReference type="NCBI Taxonomy" id="51239"/>
    <lineage>
        <taxon>Eukaryota</taxon>
        <taxon>Viridiplantae</taxon>
        <taxon>Streptophyta</taxon>
        <taxon>Embryophyta</taxon>
        <taxon>Tracheophyta</taxon>
        <taxon>Spermatophyta</taxon>
        <taxon>Magnoliopsida</taxon>
        <taxon>Liliopsida</taxon>
        <taxon>Asparagales</taxon>
        <taxon>Orchidaceae</taxon>
        <taxon>Vanilloideae</taxon>
        <taxon>Vanilleae</taxon>
        <taxon>Vanilla</taxon>
    </lineage>
</organism>
<protein>
    <submittedName>
        <fullName evidence="1">Uncharacterized protein</fullName>
    </submittedName>
</protein>